<dbReference type="Gene3D" id="1.10.10.60">
    <property type="entry name" value="Homeodomain-like"/>
    <property type="match status" value="2"/>
</dbReference>
<gene>
    <name evidence="4" type="ORF">X975_12884</name>
</gene>
<dbReference type="PROSITE" id="PS51253">
    <property type="entry name" value="HTH_CENPB"/>
    <property type="match status" value="1"/>
</dbReference>
<dbReference type="Proteomes" id="UP000054359">
    <property type="component" value="Unassembled WGS sequence"/>
</dbReference>
<dbReference type="GO" id="GO:0003677">
    <property type="term" value="F:DNA binding"/>
    <property type="evidence" value="ECO:0007669"/>
    <property type="project" value="UniProtKB-KW"/>
</dbReference>
<evidence type="ECO:0000256" key="1">
    <source>
        <dbReference type="ARBA" id="ARBA00004123"/>
    </source>
</evidence>
<keyword evidence="5" id="KW-1185">Reference proteome</keyword>
<dbReference type="SMART" id="SM00674">
    <property type="entry name" value="CENPB"/>
    <property type="match status" value="1"/>
</dbReference>
<dbReference type="EMBL" id="KK112955">
    <property type="protein sequence ID" value="KFM58943.1"/>
    <property type="molecule type" value="Genomic_DNA"/>
</dbReference>
<evidence type="ECO:0000259" key="3">
    <source>
        <dbReference type="PROSITE" id="PS51253"/>
    </source>
</evidence>
<proteinExistence type="predicted"/>
<comment type="subcellular location">
    <subcellularLocation>
        <location evidence="1">Nucleus</location>
    </subcellularLocation>
</comment>
<organism evidence="4 5">
    <name type="scientific">Stegodyphus mimosarum</name>
    <name type="common">African social velvet spider</name>
    <dbReference type="NCBI Taxonomy" id="407821"/>
    <lineage>
        <taxon>Eukaryota</taxon>
        <taxon>Metazoa</taxon>
        <taxon>Ecdysozoa</taxon>
        <taxon>Arthropoda</taxon>
        <taxon>Chelicerata</taxon>
        <taxon>Arachnida</taxon>
        <taxon>Araneae</taxon>
        <taxon>Araneomorphae</taxon>
        <taxon>Entelegynae</taxon>
        <taxon>Eresoidea</taxon>
        <taxon>Eresidae</taxon>
        <taxon>Stegodyphus</taxon>
    </lineage>
</organism>
<protein>
    <submittedName>
        <fullName evidence="4">Pogo transposable element with KRAB</fullName>
    </submittedName>
</protein>
<dbReference type="SUPFAM" id="SSF46689">
    <property type="entry name" value="Homeodomain-like"/>
    <property type="match status" value="1"/>
</dbReference>
<dbReference type="Pfam" id="PF03221">
    <property type="entry name" value="HTH_Tnp_Tc5"/>
    <property type="match status" value="1"/>
</dbReference>
<keyword evidence="2" id="KW-0238">DNA-binding</keyword>
<feature type="non-terminal residue" evidence="4">
    <location>
        <position position="157"/>
    </location>
</feature>
<feature type="domain" description="HTH CENPB-type" evidence="3">
    <location>
        <begin position="58"/>
        <end position="129"/>
    </location>
</feature>
<dbReference type="Pfam" id="PF09607">
    <property type="entry name" value="BrkDBD"/>
    <property type="match status" value="1"/>
</dbReference>
<dbReference type="OMA" id="HNASEAC"/>
<accession>A0A087T1F4</accession>
<evidence type="ECO:0000313" key="4">
    <source>
        <dbReference type="EMBL" id="KFM58943.1"/>
    </source>
</evidence>
<dbReference type="InterPro" id="IPR018586">
    <property type="entry name" value="Brinker_DNA-bd"/>
</dbReference>
<name>A0A087T1F4_STEMI</name>
<reference evidence="4 5" key="1">
    <citation type="submission" date="2013-11" db="EMBL/GenBank/DDBJ databases">
        <title>Genome sequencing of Stegodyphus mimosarum.</title>
        <authorList>
            <person name="Bechsgaard J."/>
        </authorList>
    </citation>
    <scope>NUCLEOTIDE SEQUENCE [LARGE SCALE GENOMIC DNA]</scope>
</reference>
<sequence length="157" mass="18646">MAPKRHRSYTAGFKLNVISRAEQIGNRAAAREFEVDERCIQHWRTEKEELKNMPQQKRAKRSGTVRWPNLEDDLANWIKEQRGKGMAVSTVKIRFQEKFITKQMKINDFKGEPCWCSRFMKRKHISVRTRTTVGQQLPMDWQDKKASFLKYVTDIID</sequence>
<dbReference type="InterPro" id="IPR009057">
    <property type="entry name" value="Homeodomain-like_sf"/>
</dbReference>
<dbReference type="GO" id="GO:0005634">
    <property type="term" value="C:nucleus"/>
    <property type="evidence" value="ECO:0007669"/>
    <property type="project" value="UniProtKB-SubCell"/>
</dbReference>
<dbReference type="OrthoDB" id="6537725at2759"/>
<dbReference type="AlphaFoldDB" id="A0A087T1F4"/>
<evidence type="ECO:0000256" key="2">
    <source>
        <dbReference type="ARBA" id="ARBA00023125"/>
    </source>
</evidence>
<dbReference type="InterPro" id="IPR006600">
    <property type="entry name" value="HTH_CenpB_DNA-bd_dom"/>
</dbReference>
<evidence type="ECO:0000313" key="5">
    <source>
        <dbReference type="Proteomes" id="UP000054359"/>
    </source>
</evidence>
<dbReference type="STRING" id="407821.A0A087T1F4"/>